<gene>
    <name evidence="3" type="ORF">QTH91_05835</name>
</gene>
<name>A0ABT7N7S0_9BURK</name>
<keyword evidence="3" id="KW-0675">Receptor</keyword>
<evidence type="ECO:0000259" key="1">
    <source>
        <dbReference type="PROSITE" id="PS50104"/>
    </source>
</evidence>
<protein>
    <submittedName>
        <fullName evidence="3">Toll/interleukin-1 receptor domain-containing protein</fullName>
    </submittedName>
</protein>
<dbReference type="PROSITE" id="PS50104">
    <property type="entry name" value="TIR"/>
    <property type="match status" value="1"/>
</dbReference>
<organism evidence="3 4">
    <name type="scientific">Variovorax dokdonensis</name>
    <dbReference type="NCBI Taxonomy" id="344883"/>
    <lineage>
        <taxon>Bacteria</taxon>
        <taxon>Pseudomonadati</taxon>
        <taxon>Pseudomonadota</taxon>
        <taxon>Betaproteobacteria</taxon>
        <taxon>Burkholderiales</taxon>
        <taxon>Comamonadaceae</taxon>
        <taxon>Variovorax</taxon>
    </lineage>
</organism>
<feature type="domain" description="SEFIR" evidence="2">
    <location>
        <begin position="6"/>
        <end position="137"/>
    </location>
</feature>
<dbReference type="Gene3D" id="3.40.50.10140">
    <property type="entry name" value="Toll/interleukin-1 receptor homology (TIR) domain"/>
    <property type="match status" value="1"/>
</dbReference>
<evidence type="ECO:0000313" key="3">
    <source>
        <dbReference type="EMBL" id="MDM0043994.1"/>
    </source>
</evidence>
<accession>A0ABT7N7S0</accession>
<dbReference type="InterPro" id="IPR035897">
    <property type="entry name" value="Toll_tir_struct_dom_sf"/>
</dbReference>
<comment type="caution">
    <text evidence="3">The sequence shown here is derived from an EMBL/GenBank/DDBJ whole genome shotgun (WGS) entry which is preliminary data.</text>
</comment>
<dbReference type="PROSITE" id="PS51534">
    <property type="entry name" value="SEFIR"/>
    <property type="match status" value="1"/>
</dbReference>
<dbReference type="Proteomes" id="UP001174908">
    <property type="component" value="Unassembled WGS sequence"/>
</dbReference>
<evidence type="ECO:0000313" key="4">
    <source>
        <dbReference type="Proteomes" id="UP001174908"/>
    </source>
</evidence>
<dbReference type="RefSeq" id="WP_286659061.1">
    <property type="nucleotide sequence ID" value="NZ_JASZYV010000001.1"/>
</dbReference>
<keyword evidence="4" id="KW-1185">Reference proteome</keyword>
<dbReference type="InterPro" id="IPR000157">
    <property type="entry name" value="TIR_dom"/>
</dbReference>
<feature type="domain" description="TIR" evidence="1">
    <location>
        <begin position="5"/>
        <end position="145"/>
    </location>
</feature>
<proteinExistence type="predicted"/>
<dbReference type="Pfam" id="PF13676">
    <property type="entry name" value="TIR_2"/>
    <property type="match status" value="1"/>
</dbReference>
<dbReference type="SUPFAM" id="SSF52200">
    <property type="entry name" value="Toll/Interleukin receptor TIR domain"/>
    <property type="match status" value="1"/>
</dbReference>
<dbReference type="EMBL" id="JASZYV010000001">
    <property type="protein sequence ID" value="MDM0043994.1"/>
    <property type="molecule type" value="Genomic_DNA"/>
</dbReference>
<reference evidence="3" key="1">
    <citation type="submission" date="2023-06" db="EMBL/GenBank/DDBJ databases">
        <authorList>
            <person name="Jiang Y."/>
            <person name="Liu Q."/>
        </authorList>
    </citation>
    <scope>NUCLEOTIDE SEQUENCE</scope>
    <source>
        <strain evidence="3">CGMCC 1.12089</strain>
    </source>
</reference>
<dbReference type="InterPro" id="IPR013568">
    <property type="entry name" value="SEFIR_dom"/>
</dbReference>
<evidence type="ECO:0000259" key="2">
    <source>
        <dbReference type="PROSITE" id="PS51534"/>
    </source>
</evidence>
<sequence length="254" mass="28558">MATDNAPKVFLSYSHDSQEHKRWVLELATRLRNTGIDSIIDQWSLGPGDDIPHFMERSLAAADRVLMVCTDNYVQKANSGTGGVGYEKMIVTADLMKQINSNKIIPVIRQGGTHNVPTFLQSKYFVDLSRDDEMELEFDNLARAIHGKPLFEAPPISNNPFVPVAETPAEKTGDGVLKVMTLIVTQYESSTSNHIEYELLVKRIGMSRIMLDHFLTEATNQGLIAPEEIMGNLYYVLLPPGRDYAIHHKLIRIF</sequence>